<protein>
    <submittedName>
        <fullName evidence="3">Adenylate cyclase 2</fullName>
    </submittedName>
</protein>
<dbReference type="PANTHER" id="PTHR43081:SF1">
    <property type="entry name" value="ADENYLATE CYCLASE, TERMINAL-DIFFERENTIATION SPECIFIC"/>
    <property type="match status" value="1"/>
</dbReference>
<dbReference type="EMBL" id="BMDZ01000032">
    <property type="protein sequence ID" value="GGB45012.1"/>
    <property type="molecule type" value="Genomic_DNA"/>
</dbReference>
<keyword evidence="1" id="KW-1133">Transmembrane helix</keyword>
<reference evidence="4" key="1">
    <citation type="journal article" date="2019" name="Int. J. Syst. Evol. Microbiol.">
        <title>The Global Catalogue of Microorganisms (GCM) 10K type strain sequencing project: providing services to taxonomists for standard genome sequencing and annotation.</title>
        <authorList>
            <consortium name="The Broad Institute Genomics Platform"/>
            <consortium name="The Broad Institute Genome Sequencing Center for Infectious Disease"/>
            <person name="Wu L."/>
            <person name="Ma J."/>
        </authorList>
    </citation>
    <scope>NUCLEOTIDE SEQUENCE [LARGE SCALE GENOMIC DNA]</scope>
    <source>
        <strain evidence="4">CGMCC 1.10188</strain>
    </source>
</reference>
<dbReference type="Pfam" id="PF00211">
    <property type="entry name" value="Guanylate_cyc"/>
    <property type="match status" value="1"/>
</dbReference>
<feature type="domain" description="Guanylate cyclase" evidence="2">
    <location>
        <begin position="168"/>
        <end position="302"/>
    </location>
</feature>
<keyword evidence="1" id="KW-0812">Transmembrane</keyword>
<dbReference type="Proteomes" id="UP000603352">
    <property type="component" value="Unassembled WGS sequence"/>
</dbReference>
<feature type="transmembrane region" description="Helical" evidence="1">
    <location>
        <begin position="12"/>
        <end position="31"/>
    </location>
</feature>
<feature type="transmembrane region" description="Helical" evidence="1">
    <location>
        <begin position="118"/>
        <end position="139"/>
    </location>
</feature>
<name>A0ABQ1IK04_9PROT</name>
<dbReference type="SUPFAM" id="SSF55073">
    <property type="entry name" value="Nucleotide cyclase"/>
    <property type="match status" value="1"/>
</dbReference>
<comment type="caution">
    <text evidence="3">The sequence shown here is derived from an EMBL/GenBank/DDBJ whole genome shotgun (WGS) entry which is preliminary data.</text>
</comment>
<gene>
    <name evidence="3" type="primary">cya2</name>
    <name evidence="3" type="ORF">GCM10011505_27900</name>
</gene>
<evidence type="ECO:0000259" key="2">
    <source>
        <dbReference type="PROSITE" id="PS50125"/>
    </source>
</evidence>
<dbReference type="Gene3D" id="3.30.70.1230">
    <property type="entry name" value="Nucleotide cyclase"/>
    <property type="match status" value="1"/>
</dbReference>
<evidence type="ECO:0000256" key="1">
    <source>
        <dbReference type="SAM" id="Phobius"/>
    </source>
</evidence>
<evidence type="ECO:0000313" key="4">
    <source>
        <dbReference type="Proteomes" id="UP000603352"/>
    </source>
</evidence>
<organism evidence="3 4">
    <name type="scientific">Tistrella bauzanensis</name>
    <dbReference type="NCBI Taxonomy" id="657419"/>
    <lineage>
        <taxon>Bacteria</taxon>
        <taxon>Pseudomonadati</taxon>
        <taxon>Pseudomonadota</taxon>
        <taxon>Alphaproteobacteria</taxon>
        <taxon>Geminicoccales</taxon>
        <taxon>Geminicoccaceae</taxon>
        <taxon>Tistrella</taxon>
    </lineage>
</organism>
<proteinExistence type="predicted"/>
<dbReference type="PANTHER" id="PTHR43081">
    <property type="entry name" value="ADENYLATE CYCLASE, TERMINAL-DIFFERENTIATION SPECIFIC-RELATED"/>
    <property type="match status" value="1"/>
</dbReference>
<dbReference type="InterPro" id="IPR001054">
    <property type="entry name" value="A/G_cyclase"/>
</dbReference>
<accession>A0ABQ1IK04</accession>
<dbReference type="CDD" id="cd07302">
    <property type="entry name" value="CHD"/>
    <property type="match status" value="1"/>
</dbReference>
<dbReference type="InterPro" id="IPR029787">
    <property type="entry name" value="Nucleotide_cyclase"/>
</dbReference>
<sequence>MGRKTNTPRQCVFGLSYALAGALLGLAFAWVDGEGPIFVPVIYGTVIGGAMIAFARGALFPRLSAWLRRQAAPVYILATMAVWTVLALAGYAVVGLGFQLYERAIGPIMDHQGVVGDWLLLRADVLVFAIAASGVLGLMARVRDLIGTQVFLSLLLGRYHRPTREERVFLLVDVVGWTGTAERLGEIAATDYLARVLYTIGGPVRHNRGTIDRYVGDQAIISWKIVCGDDHARRQTDRAITCAFDILERLDRTAQDFLRRFGEAPRVRAVLHAGPVVVAELGDAKHEIAFIGDTINTAARLEALAKSLKEPVLASDAVLGLAPLPDGVVAESLGAHSLRGRAEVIGVHGLHRVAGLRAAAGDPAQAAPAGGPATVLGATGYPAP</sequence>
<evidence type="ECO:0000313" key="3">
    <source>
        <dbReference type="EMBL" id="GGB45012.1"/>
    </source>
</evidence>
<feature type="transmembrane region" description="Helical" evidence="1">
    <location>
        <begin position="37"/>
        <end position="60"/>
    </location>
</feature>
<dbReference type="RefSeq" id="WP_188578885.1">
    <property type="nucleotide sequence ID" value="NZ_BMDZ01000032.1"/>
</dbReference>
<feature type="transmembrane region" description="Helical" evidence="1">
    <location>
        <begin position="72"/>
        <end position="98"/>
    </location>
</feature>
<keyword evidence="1" id="KW-0472">Membrane</keyword>
<dbReference type="PROSITE" id="PS50125">
    <property type="entry name" value="GUANYLATE_CYCLASE_2"/>
    <property type="match status" value="1"/>
</dbReference>
<keyword evidence="4" id="KW-1185">Reference proteome</keyword>
<dbReference type="InterPro" id="IPR050697">
    <property type="entry name" value="Adenylyl/Guanylyl_Cyclase_3/4"/>
</dbReference>